<evidence type="ECO:0000256" key="5">
    <source>
        <dbReference type="ARBA" id="ARBA00022592"/>
    </source>
</evidence>
<organism evidence="11">
    <name type="scientific">freshwater metagenome</name>
    <dbReference type="NCBI Taxonomy" id="449393"/>
    <lineage>
        <taxon>unclassified sequences</taxon>
        <taxon>metagenomes</taxon>
        <taxon>ecological metagenomes</taxon>
    </lineage>
</organism>
<dbReference type="AlphaFoldDB" id="A0A6J6M3X9"/>
<dbReference type="GO" id="GO:0005886">
    <property type="term" value="C:plasma membrane"/>
    <property type="evidence" value="ECO:0007669"/>
    <property type="project" value="UniProtKB-SubCell"/>
</dbReference>
<feature type="transmembrane region" description="Helical" evidence="9">
    <location>
        <begin position="173"/>
        <end position="199"/>
    </location>
</feature>
<feature type="domain" description="ABC transmembrane type-1" evidence="10">
    <location>
        <begin position="1"/>
        <end position="191"/>
    </location>
</feature>
<dbReference type="EMBL" id="CAEZWM010000186">
    <property type="protein sequence ID" value="CAB4667263.1"/>
    <property type="molecule type" value="Genomic_DNA"/>
</dbReference>
<evidence type="ECO:0000256" key="7">
    <source>
        <dbReference type="ARBA" id="ARBA00022989"/>
    </source>
</evidence>
<feature type="transmembrane region" description="Helical" evidence="9">
    <location>
        <begin position="102"/>
        <end position="123"/>
    </location>
</feature>
<comment type="subcellular location">
    <subcellularLocation>
        <location evidence="1">Cell membrane</location>
        <topology evidence="1">Multi-pass membrane protein</topology>
    </subcellularLocation>
</comment>
<evidence type="ECO:0000259" key="10">
    <source>
        <dbReference type="PROSITE" id="PS50928"/>
    </source>
</evidence>
<evidence type="ECO:0000256" key="4">
    <source>
        <dbReference type="ARBA" id="ARBA00022475"/>
    </source>
</evidence>
<sequence>MAVPLGILGGIYLNEYGAKRRITKAIRFLAEVMTGVPSIVMGLFIYTTWVLAFGVSGFAGALALACLMLPVIIRSTEEMLRLVPIDQRQSAYALGGRRAGTIFRVVLPAAAPGIVSGVLLAVARAAGETAPLLFTILTVNAVNTDIFHGANTALSVQIFRNAQQVFPGPQERAWGAALTLLSIVFVFTLIARAVSAIFARKHQV</sequence>
<proteinExistence type="inferred from homology"/>
<comment type="similarity">
    <text evidence="2">Belongs to the binding-protein-dependent transport system permease family. CysTW subfamily.</text>
</comment>
<dbReference type="InterPro" id="IPR005672">
    <property type="entry name" value="Phosphate_PstA"/>
</dbReference>
<protein>
    <submittedName>
        <fullName evidence="11">Unannotated protein</fullName>
    </submittedName>
</protein>
<dbReference type="InterPro" id="IPR000515">
    <property type="entry name" value="MetI-like"/>
</dbReference>
<dbReference type="PROSITE" id="PS50928">
    <property type="entry name" value="ABC_TM1"/>
    <property type="match status" value="1"/>
</dbReference>
<keyword evidence="6 9" id="KW-0812">Transmembrane</keyword>
<dbReference type="GO" id="GO:0005315">
    <property type="term" value="F:phosphate transmembrane transporter activity"/>
    <property type="evidence" value="ECO:0007669"/>
    <property type="project" value="InterPro"/>
</dbReference>
<dbReference type="InterPro" id="IPR035906">
    <property type="entry name" value="MetI-like_sf"/>
</dbReference>
<dbReference type="GO" id="GO:0035435">
    <property type="term" value="P:phosphate ion transmembrane transport"/>
    <property type="evidence" value="ECO:0007669"/>
    <property type="project" value="InterPro"/>
</dbReference>
<gene>
    <name evidence="11" type="ORF">UFOPK2242_01278</name>
</gene>
<evidence type="ECO:0000256" key="9">
    <source>
        <dbReference type="SAM" id="Phobius"/>
    </source>
</evidence>
<dbReference type="PANTHER" id="PTHR42922:SF1">
    <property type="entry name" value="PHOSPHATE TRANSPORT SYSTEM PERMEASE PROTEIN PSTA"/>
    <property type="match status" value="1"/>
</dbReference>
<feature type="transmembrane region" description="Helical" evidence="9">
    <location>
        <begin position="28"/>
        <end position="46"/>
    </location>
</feature>
<dbReference type="Gene3D" id="1.10.3720.10">
    <property type="entry name" value="MetI-like"/>
    <property type="match status" value="1"/>
</dbReference>
<evidence type="ECO:0000256" key="6">
    <source>
        <dbReference type="ARBA" id="ARBA00022692"/>
    </source>
</evidence>
<evidence type="ECO:0000256" key="3">
    <source>
        <dbReference type="ARBA" id="ARBA00022448"/>
    </source>
</evidence>
<dbReference type="SUPFAM" id="SSF161098">
    <property type="entry name" value="MetI-like"/>
    <property type="match status" value="1"/>
</dbReference>
<name>A0A6J6M3X9_9ZZZZ</name>
<evidence type="ECO:0000313" key="11">
    <source>
        <dbReference type="EMBL" id="CAB4667263.1"/>
    </source>
</evidence>
<keyword evidence="3" id="KW-0813">Transport</keyword>
<feature type="transmembrane region" description="Helical" evidence="9">
    <location>
        <begin position="52"/>
        <end position="73"/>
    </location>
</feature>
<dbReference type="CDD" id="cd06261">
    <property type="entry name" value="TM_PBP2"/>
    <property type="match status" value="1"/>
</dbReference>
<accession>A0A6J6M3X9</accession>
<evidence type="ECO:0000256" key="8">
    <source>
        <dbReference type="ARBA" id="ARBA00023136"/>
    </source>
</evidence>
<evidence type="ECO:0000256" key="2">
    <source>
        <dbReference type="ARBA" id="ARBA00007069"/>
    </source>
</evidence>
<keyword evidence="7 9" id="KW-1133">Transmembrane helix</keyword>
<dbReference type="NCBIfam" id="TIGR00974">
    <property type="entry name" value="3a0107s02c"/>
    <property type="match status" value="1"/>
</dbReference>
<dbReference type="PANTHER" id="PTHR42922">
    <property type="entry name" value="PHOSPHATE TRANSPORT SYSTEM PERMEASE PROTEIN PSTA"/>
    <property type="match status" value="1"/>
</dbReference>
<reference evidence="11" key="1">
    <citation type="submission" date="2020-05" db="EMBL/GenBank/DDBJ databases">
        <authorList>
            <person name="Chiriac C."/>
            <person name="Salcher M."/>
            <person name="Ghai R."/>
            <person name="Kavagutti S V."/>
        </authorList>
    </citation>
    <scope>NUCLEOTIDE SEQUENCE</scope>
</reference>
<dbReference type="Pfam" id="PF00528">
    <property type="entry name" value="BPD_transp_1"/>
    <property type="match status" value="1"/>
</dbReference>
<keyword evidence="4" id="KW-1003">Cell membrane</keyword>
<evidence type="ECO:0000256" key="1">
    <source>
        <dbReference type="ARBA" id="ARBA00004651"/>
    </source>
</evidence>
<keyword evidence="8 9" id="KW-0472">Membrane</keyword>
<keyword evidence="5" id="KW-0592">Phosphate transport</keyword>
<dbReference type="InterPro" id="IPR051408">
    <property type="entry name" value="Phosphate_transprt_permease"/>
</dbReference>